<comment type="caution">
    <text evidence="2">The sequence shown here is derived from an EMBL/GenBank/DDBJ whole genome shotgun (WGS) entry which is preliminary data.</text>
</comment>
<keyword evidence="3" id="KW-1185">Reference proteome</keyword>
<dbReference type="PROSITE" id="PS51819">
    <property type="entry name" value="VOC"/>
    <property type="match status" value="2"/>
</dbReference>
<organism evidence="2 3">
    <name type="scientific">Streptomyces zingiberis</name>
    <dbReference type="NCBI Taxonomy" id="2053010"/>
    <lineage>
        <taxon>Bacteria</taxon>
        <taxon>Bacillati</taxon>
        <taxon>Actinomycetota</taxon>
        <taxon>Actinomycetes</taxon>
        <taxon>Kitasatosporales</taxon>
        <taxon>Streptomycetaceae</taxon>
        <taxon>Streptomyces</taxon>
    </lineage>
</organism>
<protein>
    <submittedName>
        <fullName evidence="2">VOC family protein</fullName>
    </submittedName>
</protein>
<dbReference type="InterPro" id="IPR041581">
    <property type="entry name" value="Glyoxalase_6"/>
</dbReference>
<dbReference type="SUPFAM" id="SSF54593">
    <property type="entry name" value="Glyoxalase/Bleomycin resistance protein/Dihydroxybiphenyl dioxygenase"/>
    <property type="match status" value="2"/>
</dbReference>
<dbReference type="PANTHER" id="PTHR33993">
    <property type="entry name" value="GLYOXALASE-RELATED"/>
    <property type="match status" value="1"/>
</dbReference>
<reference evidence="2 3" key="1">
    <citation type="submission" date="2020-03" db="EMBL/GenBank/DDBJ databases">
        <title>WGS of actinomycetes isolated from Thailand.</title>
        <authorList>
            <person name="Thawai C."/>
        </authorList>
    </citation>
    <scope>NUCLEOTIDE SEQUENCE [LARGE SCALE GENOMIC DNA]</scope>
    <source>
        <strain evidence="2 3">PLAI 1-29</strain>
    </source>
</reference>
<feature type="domain" description="VOC" evidence="1">
    <location>
        <begin position="138"/>
        <end position="250"/>
    </location>
</feature>
<accession>A0ABX1C245</accession>
<dbReference type="Pfam" id="PF18029">
    <property type="entry name" value="Glyoxalase_6"/>
    <property type="match status" value="1"/>
</dbReference>
<dbReference type="EMBL" id="JAATEN010000011">
    <property type="protein sequence ID" value="NJQ01977.1"/>
    <property type="molecule type" value="Genomic_DNA"/>
</dbReference>
<name>A0ABX1C245_9ACTN</name>
<dbReference type="RefSeq" id="WP_168102611.1">
    <property type="nucleotide sequence ID" value="NZ_JAATEN010000011.1"/>
</dbReference>
<evidence type="ECO:0000259" key="1">
    <source>
        <dbReference type="PROSITE" id="PS51819"/>
    </source>
</evidence>
<gene>
    <name evidence="2" type="ORF">HCK00_15900</name>
</gene>
<feature type="domain" description="VOC" evidence="1">
    <location>
        <begin position="12"/>
        <end position="125"/>
    </location>
</feature>
<dbReference type="PANTHER" id="PTHR33993:SF10">
    <property type="entry name" value="CONSERVED PROTEIN"/>
    <property type="match status" value="1"/>
</dbReference>
<sequence>MTEAATPRTPGVPCWVSLMAHNLAATQEFYGALFGWDFAPAPRQLGPYVRARLDGREVAGIGELSGRRLPAAWTTYLATDDADATAELIRACGGTVAVGPLDAGGASRVAIASDPFGAVFGIWQGLDLAGAQTAGEPGTQAWNELQEQDVAAAKFYEAVFGYEARSDEPEKVTLHLDGRPVATVREHGDTPVRGLGPRWVTYFESADPDAGAARVAELGGRVLAAPHEQPYGRVATVADPEGAVFNLLRTAR</sequence>
<dbReference type="InterPro" id="IPR037523">
    <property type="entry name" value="VOC_core"/>
</dbReference>
<dbReference type="Gene3D" id="3.10.180.10">
    <property type="entry name" value="2,3-Dihydroxybiphenyl 1,2-Dioxygenase, domain 1"/>
    <property type="match status" value="2"/>
</dbReference>
<dbReference type="CDD" id="cd07247">
    <property type="entry name" value="SgaA_N_like"/>
    <property type="match status" value="2"/>
</dbReference>
<evidence type="ECO:0000313" key="2">
    <source>
        <dbReference type="EMBL" id="NJQ01977.1"/>
    </source>
</evidence>
<dbReference type="InterPro" id="IPR029068">
    <property type="entry name" value="Glyas_Bleomycin-R_OHBP_Dase"/>
</dbReference>
<proteinExistence type="predicted"/>
<dbReference type="InterPro" id="IPR052164">
    <property type="entry name" value="Anthracycline_SecMetBiosynth"/>
</dbReference>
<dbReference type="Proteomes" id="UP000695264">
    <property type="component" value="Unassembled WGS sequence"/>
</dbReference>
<evidence type="ECO:0000313" key="3">
    <source>
        <dbReference type="Proteomes" id="UP000695264"/>
    </source>
</evidence>